<protein>
    <submittedName>
        <fullName evidence="2">17405_t:CDS:1</fullName>
    </submittedName>
</protein>
<organism evidence="2 3">
    <name type="scientific">Dentiscutata erythropus</name>
    <dbReference type="NCBI Taxonomy" id="1348616"/>
    <lineage>
        <taxon>Eukaryota</taxon>
        <taxon>Fungi</taxon>
        <taxon>Fungi incertae sedis</taxon>
        <taxon>Mucoromycota</taxon>
        <taxon>Glomeromycotina</taxon>
        <taxon>Glomeromycetes</taxon>
        <taxon>Diversisporales</taxon>
        <taxon>Gigasporaceae</taxon>
        <taxon>Dentiscutata</taxon>
    </lineage>
</organism>
<keyword evidence="3" id="KW-1185">Reference proteome</keyword>
<dbReference type="Pfam" id="PF00080">
    <property type="entry name" value="Sod_Cu"/>
    <property type="match status" value="1"/>
</dbReference>
<gene>
    <name evidence="2" type="ORF">DERYTH_LOCUS5914</name>
</gene>
<proteinExistence type="predicted"/>
<dbReference type="Proteomes" id="UP000789405">
    <property type="component" value="Unassembled WGS sequence"/>
</dbReference>
<evidence type="ECO:0000313" key="2">
    <source>
        <dbReference type="EMBL" id="CAG8564811.1"/>
    </source>
</evidence>
<dbReference type="GO" id="GO:0006801">
    <property type="term" value="P:superoxide metabolic process"/>
    <property type="evidence" value="ECO:0007669"/>
    <property type="project" value="InterPro"/>
</dbReference>
<feature type="domain" description="Superoxide dismutase copper/zinc binding" evidence="1">
    <location>
        <begin position="14"/>
        <end position="148"/>
    </location>
</feature>
<dbReference type="PANTHER" id="PTHR20910">
    <property type="entry name" value="AGAP001623-PA"/>
    <property type="match status" value="1"/>
</dbReference>
<accession>A0A9N9BE81</accession>
<sequence>MASACFTGKYRGITGIITFIEEGYETRVKVKITGGLTDTSGMYPYHVHEFPINYTGSCESTGEHLDPIGVGKVKGYKCNPEIPEECEAGDLSGKYGALRGTPSGMVEDEYTDPFITLRGEYGVIGRSVVIHAPHTPPGVPAARIACADIVCGKCNEYYY</sequence>
<evidence type="ECO:0000313" key="3">
    <source>
        <dbReference type="Proteomes" id="UP000789405"/>
    </source>
</evidence>
<dbReference type="PANTHER" id="PTHR20910:SF1">
    <property type="entry name" value="SUPEROXIDE DISMUTASE COPPER_ZINC BINDING DOMAIN-CONTAINING PROTEIN"/>
    <property type="match status" value="1"/>
</dbReference>
<dbReference type="InterPro" id="IPR001424">
    <property type="entry name" value="SOD_Cu_Zn_dom"/>
</dbReference>
<dbReference type="EMBL" id="CAJVPY010002562">
    <property type="protein sequence ID" value="CAG8564811.1"/>
    <property type="molecule type" value="Genomic_DNA"/>
</dbReference>
<dbReference type="SUPFAM" id="SSF49329">
    <property type="entry name" value="Cu,Zn superoxide dismutase-like"/>
    <property type="match status" value="1"/>
</dbReference>
<dbReference type="GO" id="GO:0046872">
    <property type="term" value="F:metal ion binding"/>
    <property type="evidence" value="ECO:0007669"/>
    <property type="project" value="InterPro"/>
</dbReference>
<reference evidence="2" key="1">
    <citation type="submission" date="2021-06" db="EMBL/GenBank/DDBJ databases">
        <authorList>
            <person name="Kallberg Y."/>
            <person name="Tangrot J."/>
            <person name="Rosling A."/>
        </authorList>
    </citation>
    <scope>NUCLEOTIDE SEQUENCE</scope>
    <source>
        <strain evidence="2">MA453B</strain>
    </source>
</reference>
<dbReference type="InterPro" id="IPR053257">
    <property type="entry name" value="Cu-only_SOD"/>
</dbReference>
<dbReference type="Gene3D" id="2.60.40.200">
    <property type="entry name" value="Superoxide dismutase, copper/zinc binding domain"/>
    <property type="match status" value="1"/>
</dbReference>
<dbReference type="OrthoDB" id="159229at2759"/>
<comment type="caution">
    <text evidence="2">The sequence shown here is derived from an EMBL/GenBank/DDBJ whole genome shotgun (WGS) entry which is preliminary data.</text>
</comment>
<evidence type="ECO:0000259" key="1">
    <source>
        <dbReference type="Pfam" id="PF00080"/>
    </source>
</evidence>
<name>A0A9N9BE81_9GLOM</name>
<dbReference type="InterPro" id="IPR036423">
    <property type="entry name" value="SOD-like_Cu/Zn_dom_sf"/>
</dbReference>
<dbReference type="AlphaFoldDB" id="A0A9N9BE81"/>